<feature type="transmembrane region" description="Helical" evidence="1">
    <location>
        <begin position="16"/>
        <end position="36"/>
    </location>
</feature>
<evidence type="ECO:0000256" key="1">
    <source>
        <dbReference type="SAM" id="Phobius"/>
    </source>
</evidence>
<keyword evidence="1" id="KW-0472">Membrane</keyword>
<dbReference type="Proteomes" id="UP001050691">
    <property type="component" value="Unassembled WGS sequence"/>
</dbReference>
<dbReference type="PANTHER" id="PTHR28297:SF1">
    <property type="entry name" value="FUNGAL PROTEIN"/>
    <property type="match status" value="1"/>
</dbReference>
<comment type="caution">
    <text evidence="2">The sequence shown here is derived from an EMBL/GenBank/DDBJ whole genome shotgun (WGS) entry which is preliminary data.</text>
</comment>
<evidence type="ECO:0000313" key="3">
    <source>
        <dbReference type="Proteomes" id="UP001050691"/>
    </source>
</evidence>
<keyword evidence="3" id="KW-1185">Reference proteome</keyword>
<dbReference type="PANTHER" id="PTHR28297">
    <property type="entry name" value="FUNGAL PROTEIN"/>
    <property type="match status" value="1"/>
</dbReference>
<feature type="transmembrane region" description="Helical" evidence="1">
    <location>
        <begin position="48"/>
        <end position="67"/>
    </location>
</feature>
<organism evidence="2 3">
    <name type="scientific">Clathrus columnatus</name>
    <dbReference type="NCBI Taxonomy" id="1419009"/>
    <lineage>
        <taxon>Eukaryota</taxon>
        <taxon>Fungi</taxon>
        <taxon>Dikarya</taxon>
        <taxon>Basidiomycota</taxon>
        <taxon>Agaricomycotina</taxon>
        <taxon>Agaricomycetes</taxon>
        <taxon>Phallomycetidae</taxon>
        <taxon>Phallales</taxon>
        <taxon>Clathraceae</taxon>
        <taxon>Clathrus</taxon>
    </lineage>
</organism>
<sequence>MSTFRDVETQPLAKQYLVLAQGLGPAIIGGAANFAIEHTIAGDLGVTVIIQSILSTIIASILVRGDVRAKREKPLSRPWPDVDWWREQKDLTKWIGLERDLLERKGFTNFLRTLFITALQGKIQLINIQTALYGGINMQGTWIPEVTKAIFGAVLSLFMNATALVLGAEAHKPTSSRIKNTPSRPQMKLNEPVSPIAAHLSNGVTR</sequence>
<dbReference type="EMBL" id="BPWL01000001">
    <property type="protein sequence ID" value="GJJ05830.1"/>
    <property type="molecule type" value="Genomic_DNA"/>
</dbReference>
<keyword evidence="1" id="KW-0812">Transmembrane</keyword>
<gene>
    <name evidence="2" type="ORF">Clacol_000017</name>
</gene>
<accession>A0AAV5A1R3</accession>
<keyword evidence="1" id="KW-1133">Transmembrane helix</keyword>
<evidence type="ECO:0000313" key="2">
    <source>
        <dbReference type="EMBL" id="GJJ05830.1"/>
    </source>
</evidence>
<proteinExistence type="predicted"/>
<dbReference type="InterPro" id="IPR018852">
    <property type="entry name" value="DUF2456"/>
</dbReference>
<name>A0AAV5A1R3_9AGAM</name>
<protein>
    <submittedName>
        <fullName evidence="2">Uncharacterized protein</fullName>
    </submittedName>
</protein>
<reference evidence="2" key="1">
    <citation type="submission" date="2021-10" db="EMBL/GenBank/DDBJ databases">
        <title>De novo Genome Assembly of Clathrus columnatus (Basidiomycota, Fungi) Using Illumina and Nanopore Sequence Data.</title>
        <authorList>
            <person name="Ogiso-Tanaka E."/>
            <person name="Itagaki H."/>
            <person name="Hosoya T."/>
            <person name="Hosaka K."/>
        </authorList>
    </citation>
    <scope>NUCLEOTIDE SEQUENCE</scope>
    <source>
        <strain evidence="2">MO-923</strain>
    </source>
</reference>
<dbReference type="AlphaFoldDB" id="A0AAV5A1R3"/>